<dbReference type="AlphaFoldDB" id="A0A8S9KV75"/>
<dbReference type="EMBL" id="QGKW02000717">
    <property type="protein sequence ID" value="KAF2597581.1"/>
    <property type="molecule type" value="Genomic_DNA"/>
</dbReference>
<accession>A0A8S9KV75</accession>
<reference evidence="1" key="1">
    <citation type="submission" date="2019-12" db="EMBL/GenBank/DDBJ databases">
        <title>Genome sequencing and annotation of Brassica cretica.</title>
        <authorList>
            <person name="Studholme D.J."/>
            <person name="Sarris P.F."/>
        </authorList>
    </citation>
    <scope>NUCLEOTIDE SEQUENCE</scope>
    <source>
        <strain evidence="1">PFS-001/15</strain>
        <tissue evidence="1">Leaf</tissue>
    </source>
</reference>
<proteinExistence type="predicted"/>
<evidence type="ECO:0000313" key="2">
    <source>
        <dbReference type="Proteomes" id="UP000712281"/>
    </source>
</evidence>
<sequence length="107" mass="11781">MHGFVSYQRFGKARSLCNDRNVHVLGRFGSSSVATDQPWLELGRFVVTELGSSSVATQRSSSVHAWSLCSDRAWLVRGPIAILELVRGWSRCVSVALGQPVFDSIET</sequence>
<protein>
    <submittedName>
        <fullName evidence="1">Uncharacterized protein</fullName>
    </submittedName>
</protein>
<name>A0A8S9KV75_BRACR</name>
<dbReference type="Proteomes" id="UP000712281">
    <property type="component" value="Unassembled WGS sequence"/>
</dbReference>
<evidence type="ECO:0000313" key="1">
    <source>
        <dbReference type="EMBL" id="KAF2597581.1"/>
    </source>
</evidence>
<gene>
    <name evidence="1" type="ORF">F2Q68_00009679</name>
</gene>
<organism evidence="1 2">
    <name type="scientific">Brassica cretica</name>
    <name type="common">Mustard</name>
    <dbReference type="NCBI Taxonomy" id="69181"/>
    <lineage>
        <taxon>Eukaryota</taxon>
        <taxon>Viridiplantae</taxon>
        <taxon>Streptophyta</taxon>
        <taxon>Embryophyta</taxon>
        <taxon>Tracheophyta</taxon>
        <taxon>Spermatophyta</taxon>
        <taxon>Magnoliopsida</taxon>
        <taxon>eudicotyledons</taxon>
        <taxon>Gunneridae</taxon>
        <taxon>Pentapetalae</taxon>
        <taxon>rosids</taxon>
        <taxon>malvids</taxon>
        <taxon>Brassicales</taxon>
        <taxon>Brassicaceae</taxon>
        <taxon>Brassiceae</taxon>
        <taxon>Brassica</taxon>
    </lineage>
</organism>
<comment type="caution">
    <text evidence="1">The sequence shown here is derived from an EMBL/GenBank/DDBJ whole genome shotgun (WGS) entry which is preliminary data.</text>
</comment>